<gene>
    <name evidence="10" type="ORF">BG006_010260</name>
</gene>
<dbReference type="PANTHER" id="PTHR38686">
    <property type="entry name" value="APOLIPOPROTEIN N-ACYLTRANSFERASE"/>
    <property type="match status" value="1"/>
</dbReference>
<feature type="domain" description="CN hydrolase" evidence="9">
    <location>
        <begin position="285"/>
        <end position="510"/>
    </location>
</feature>
<dbReference type="InterPro" id="IPR036526">
    <property type="entry name" value="C-N_Hydrolase_sf"/>
</dbReference>
<dbReference type="GO" id="GO:0005886">
    <property type="term" value="C:plasma membrane"/>
    <property type="evidence" value="ECO:0007669"/>
    <property type="project" value="UniProtKB-SubCell"/>
</dbReference>
<reference evidence="10" key="1">
    <citation type="journal article" date="2020" name="Fungal Divers.">
        <title>Resolving the Mortierellaceae phylogeny through synthesis of multi-gene phylogenetics and phylogenomics.</title>
        <authorList>
            <person name="Vandepol N."/>
            <person name="Liber J."/>
            <person name="Desiro A."/>
            <person name="Na H."/>
            <person name="Kennedy M."/>
            <person name="Barry K."/>
            <person name="Grigoriev I.V."/>
            <person name="Miller A.N."/>
            <person name="O'Donnell K."/>
            <person name="Stajich J.E."/>
            <person name="Bonito G."/>
        </authorList>
    </citation>
    <scope>NUCLEOTIDE SEQUENCE</scope>
    <source>
        <strain evidence="10">NVP1</strain>
    </source>
</reference>
<dbReference type="PANTHER" id="PTHR38686:SF1">
    <property type="entry name" value="APOLIPOPROTEIN N-ACYLTRANSFERASE"/>
    <property type="match status" value="1"/>
</dbReference>
<keyword evidence="11" id="KW-1185">Reference proteome</keyword>
<dbReference type="PROSITE" id="PS50263">
    <property type="entry name" value="CN_HYDROLASE"/>
    <property type="match status" value="1"/>
</dbReference>
<keyword evidence="4 8" id="KW-0812">Transmembrane</keyword>
<evidence type="ECO:0000313" key="10">
    <source>
        <dbReference type="EMBL" id="KAF9335930.1"/>
    </source>
</evidence>
<keyword evidence="7" id="KW-0012">Acyltransferase</keyword>
<feature type="transmembrane region" description="Helical" evidence="8">
    <location>
        <begin position="525"/>
        <end position="543"/>
    </location>
</feature>
<dbReference type="Proteomes" id="UP000696485">
    <property type="component" value="Unassembled WGS sequence"/>
</dbReference>
<feature type="transmembrane region" description="Helical" evidence="8">
    <location>
        <begin position="58"/>
        <end position="78"/>
    </location>
</feature>
<comment type="subcellular location">
    <subcellularLocation>
        <location evidence="1">Cell membrane</location>
        <topology evidence="1">Multi-pass membrane protein</topology>
    </subcellularLocation>
</comment>
<dbReference type="EMBL" id="JAAAUY010000080">
    <property type="protein sequence ID" value="KAF9335930.1"/>
    <property type="molecule type" value="Genomic_DNA"/>
</dbReference>
<dbReference type="GO" id="GO:0016410">
    <property type="term" value="F:N-acyltransferase activity"/>
    <property type="evidence" value="ECO:0007669"/>
    <property type="project" value="InterPro"/>
</dbReference>
<dbReference type="SUPFAM" id="SSF56317">
    <property type="entry name" value="Carbon-nitrogen hydrolase"/>
    <property type="match status" value="1"/>
</dbReference>
<evidence type="ECO:0000256" key="4">
    <source>
        <dbReference type="ARBA" id="ARBA00022692"/>
    </source>
</evidence>
<keyword evidence="5 8" id="KW-1133">Transmembrane helix</keyword>
<dbReference type="CDD" id="cd07197">
    <property type="entry name" value="nitrilase"/>
    <property type="match status" value="1"/>
</dbReference>
<keyword evidence="2" id="KW-1003">Cell membrane</keyword>
<dbReference type="InterPro" id="IPR003010">
    <property type="entry name" value="C-N_Hydrolase"/>
</dbReference>
<feature type="transmembrane region" description="Helical" evidence="8">
    <location>
        <begin position="130"/>
        <end position="151"/>
    </location>
</feature>
<keyword evidence="3" id="KW-0808">Transferase</keyword>
<sequence>MALISVPSLAAVLIPLVVLVTTMFGPGLLQTSPMPYLSIALTLGYLDRLGPWSRASIFPTLYLILAIGVGSGFAYAGMLQMGDEWIASDMGPMFAIGIGAGVLQVLAFFTHLAWQHRFLPQERFQEGARALLATLVGPAVWVALFTVVYAVSPIGSYGSIAYSQYQFEPLVQWASVSGISGIEFLVVWAAVIIHRCWSRYARNESHLIDEAKSWTALETPSSSSSQEQVPTFQHHSSSSRSSTRRLVRRILFAPTPTFLLVFLFVFIYGSMRFWNATGTFFQKPLTSTMIPTVRTSCVIGNNDDSNMPLYLNQTHELAQTGSKIIIWSETATTVNTIQERDALWATAKNISQTYGIILGVTYAQALEDRWGWTRNMYTLFDEQGNVLFEYQKANPVAMVETTVQAGPQVLPVADTKYGRLGDAICFDLDFPNFMAQGGHQEVDILLQPSWTWGSIGRLEAMMQSFRAVENGFTLFRCGSWAPSTAYDPYRQLLGYKENLSEGTFTAEVPLRRHVKTIYSVIGNTWGYICCAFAILAVILVLLPQRKLEDLSAKVQGAVGRRSRCEDSEATLPEHGDQAA</sequence>
<evidence type="ECO:0000256" key="8">
    <source>
        <dbReference type="SAM" id="Phobius"/>
    </source>
</evidence>
<evidence type="ECO:0000256" key="6">
    <source>
        <dbReference type="ARBA" id="ARBA00023136"/>
    </source>
</evidence>
<feature type="transmembrane region" description="Helical" evidence="8">
    <location>
        <begin position="250"/>
        <end position="274"/>
    </location>
</feature>
<proteinExistence type="predicted"/>
<dbReference type="InterPro" id="IPR004563">
    <property type="entry name" value="Apolipo_AcylTrfase"/>
</dbReference>
<evidence type="ECO:0000256" key="7">
    <source>
        <dbReference type="ARBA" id="ARBA00023315"/>
    </source>
</evidence>
<keyword evidence="6 8" id="KW-0472">Membrane</keyword>
<organism evidence="10 11">
    <name type="scientific">Podila minutissima</name>
    <dbReference type="NCBI Taxonomy" id="64525"/>
    <lineage>
        <taxon>Eukaryota</taxon>
        <taxon>Fungi</taxon>
        <taxon>Fungi incertae sedis</taxon>
        <taxon>Mucoromycota</taxon>
        <taxon>Mortierellomycotina</taxon>
        <taxon>Mortierellomycetes</taxon>
        <taxon>Mortierellales</taxon>
        <taxon>Mortierellaceae</taxon>
        <taxon>Podila</taxon>
    </lineage>
</organism>
<evidence type="ECO:0000259" key="9">
    <source>
        <dbReference type="PROSITE" id="PS50263"/>
    </source>
</evidence>
<feature type="transmembrane region" description="Helical" evidence="8">
    <location>
        <begin position="90"/>
        <end position="109"/>
    </location>
</feature>
<evidence type="ECO:0000256" key="1">
    <source>
        <dbReference type="ARBA" id="ARBA00004651"/>
    </source>
</evidence>
<protein>
    <recommendedName>
        <fullName evidence="9">CN hydrolase domain-containing protein</fullName>
    </recommendedName>
</protein>
<evidence type="ECO:0000256" key="2">
    <source>
        <dbReference type="ARBA" id="ARBA00022475"/>
    </source>
</evidence>
<accession>A0A9P5SST7</accession>
<name>A0A9P5SST7_9FUNG</name>
<evidence type="ECO:0000256" key="5">
    <source>
        <dbReference type="ARBA" id="ARBA00022989"/>
    </source>
</evidence>
<dbReference type="GO" id="GO:0042158">
    <property type="term" value="P:lipoprotein biosynthetic process"/>
    <property type="evidence" value="ECO:0007669"/>
    <property type="project" value="InterPro"/>
</dbReference>
<feature type="transmembrane region" description="Helical" evidence="8">
    <location>
        <begin position="171"/>
        <end position="193"/>
    </location>
</feature>
<evidence type="ECO:0000256" key="3">
    <source>
        <dbReference type="ARBA" id="ARBA00022679"/>
    </source>
</evidence>
<dbReference type="Pfam" id="PF00795">
    <property type="entry name" value="CN_hydrolase"/>
    <property type="match status" value="1"/>
</dbReference>
<dbReference type="AlphaFoldDB" id="A0A9P5SST7"/>
<dbReference type="Gene3D" id="3.60.110.10">
    <property type="entry name" value="Carbon-nitrogen hydrolase"/>
    <property type="match status" value="1"/>
</dbReference>
<comment type="caution">
    <text evidence="10">The sequence shown here is derived from an EMBL/GenBank/DDBJ whole genome shotgun (WGS) entry which is preliminary data.</text>
</comment>
<evidence type="ECO:0000313" key="11">
    <source>
        <dbReference type="Proteomes" id="UP000696485"/>
    </source>
</evidence>